<keyword evidence="1" id="KW-0812">Transmembrane</keyword>
<reference evidence="2 3" key="2">
    <citation type="journal article" date="2011" name="J. Bacteriol.">
        <title>Genome Sequence of Kosmotoga olearia Strain TBF 19.5.1, a Thermophilic Bacterium with a Wide Growth Temperature Range, Isolated from the Troll B Oil Platform in the North Sea.</title>
        <authorList>
            <person name="Swithers K.S."/>
            <person name="Dipippo J.L."/>
            <person name="Bruce D.C."/>
            <person name="Detter C."/>
            <person name="Tapia R."/>
            <person name="Han S."/>
            <person name="Goodwin L.A."/>
            <person name="Han J."/>
            <person name="Woyke T."/>
            <person name="Pitluck S."/>
            <person name="Pennacchio L."/>
            <person name="Nolan M."/>
            <person name="Mikhailova N."/>
            <person name="Land M.L."/>
            <person name="Nesbo C.L."/>
            <person name="Gogarten J.P."/>
            <person name="Noll K.M."/>
        </authorList>
    </citation>
    <scope>NUCLEOTIDE SEQUENCE [LARGE SCALE GENOMIC DNA]</scope>
    <source>
        <strain evidence="3">ATCC BAA-1733 / DSM 21960 / TBF 19.5.1</strain>
    </source>
</reference>
<dbReference type="EMBL" id="CP001634">
    <property type="protein sequence ID" value="ACR79114.1"/>
    <property type="molecule type" value="Genomic_DNA"/>
</dbReference>
<dbReference type="Proteomes" id="UP000002382">
    <property type="component" value="Chromosome"/>
</dbReference>
<feature type="transmembrane region" description="Helical" evidence="1">
    <location>
        <begin position="140"/>
        <end position="161"/>
    </location>
</feature>
<gene>
    <name evidence="2" type="ordered locus">Kole_0389</name>
</gene>
<dbReference type="STRING" id="521045.Kole_0389"/>
<dbReference type="KEGG" id="kol:Kole_0389"/>
<name>C5CDU5_KOSOT</name>
<evidence type="ECO:0008006" key="4">
    <source>
        <dbReference type="Google" id="ProtNLM"/>
    </source>
</evidence>
<dbReference type="RefSeq" id="WP_012744901.1">
    <property type="nucleotide sequence ID" value="NC_012785.1"/>
</dbReference>
<dbReference type="AlphaFoldDB" id="C5CDU5"/>
<evidence type="ECO:0000313" key="3">
    <source>
        <dbReference type="Proteomes" id="UP000002382"/>
    </source>
</evidence>
<sequence length="162" mass="19123">MEIFFDLIFRPRRAMKKSNIYSLITLLFIVGVFIPFHLQFSKRLSSLTGYEILGVKAFIIFVMIVIFYVFGTAGIYFILLTFDEKFRYSLILSYFPYVFTPISLFFGNMGSCFFLVLIGWSFYLEYLAVKLNTKADMTKSLMTMLIFKSLRVISILWLIFLW</sequence>
<protein>
    <recommendedName>
        <fullName evidence="4">Yip1 domain-containing protein</fullName>
    </recommendedName>
</protein>
<feature type="transmembrane region" description="Helical" evidence="1">
    <location>
        <begin position="20"/>
        <end position="38"/>
    </location>
</feature>
<keyword evidence="3" id="KW-1185">Reference proteome</keyword>
<keyword evidence="1" id="KW-0472">Membrane</keyword>
<accession>C5CDU5</accession>
<evidence type="ECO:0000313" key="2">
    <source>
        <dbReference type="EMBL" id="ACR79114.1"/>
    </source>
</evidence>
<feature type="transmembrane region" description="Helical" evidence="1">
    <location>
        <begin position="94"/>
        <end position="120"/>
    </location>
</feature>
<feature type="transmembrane region" description="Helical" evidence="1">
    <location>
        <begin position="58"/>
        <end position="82"/>
    </location>
</feature>
<evidence type="ECO:0000256" key="1">
    <source>
        <dbReference type="SAM" id="Phobius"/>
    </source>
</evidence>
<reference evidence="2 3" key="1">
    <citation type="submission" date="2009-06" db="EMBL/GenBank/DDBJ databases">
        <title>Complete sequence of Thermotogales bacterium TBF 19.5.1.</title>
        <authorList>
            <consortium name="US DOE Joint Genome Institute"/>
            <person name="Lucas S."/>
            <person name="Copeland A."/>
            <person name="Lapidus A."/>
            <person name="Glavina del Rio T."/>
            <person name="Tice H."/>
            <person name="Bruce D."/>
            <person name="Goodwin L."/>
            <person name="Pitluck S."/>
            <person name="Chertkov O."/>
            <person name="Brettin T."/>
            <person name="Detter J.C."/>
            <person name="Han C."/>
            <person name="Schmutz J."/>
            <person name="Larimer F."/>
            <person name="Land M."/>
            <person name="Hauser L."/>
            <person name="Kyrpides N."/>
            <person name="Ovchinnikova G."/>
            <person name="Noll K."/>
        </authorList>
    </citation>
    <scope>NUCLEOTIDE SEQUENCE [LARGE SCALE GENOMIC DNA]</scope>
    <source>
        <strain evidence="3">ATCC BAA-1733 / DSM 21960 / TBF 19.5.1</strain>
    </source>
</reference>
<dbReference type="HOGENOM" id="CLU_1633240_0_0_0"/>
<organism evidence="2 3">
    <name type="scientific">Kosmotoga olearia (strain ATCC BAA-1733 / DSM 21960 / TBF 19.5.1)</name>
    <dbReference type="NCBI Taxonomy" id="521045"/>
    <lineage>
        <taxon>Bacteria</taxon>
        <taxon>Thermotogati</taxon>
        <taxon>Thermotogota</taxon>
        <taxon>Thermotogae</taxon>
        <taxon>Kosmotogales</taxon>
        <taxon>Kosmotogaceae</taxon>
        <taxon>Kosmotoga</taxon>
    </lineage>
</organism>
<proteinExistence type="predicted"/>
<keyword evidence="1" id="KW-1133">Transmembrane helix</keyword>